<dbReference type="CDD" id="cd00320">
    <property type="entry name" value="cpn10"/>
    <property type="match status" value="1"/>
</dbReference>
<dbReference type="SMART" id="SM00883">
    <property type="entry name" value="Cpn10"/>
    <property type="match status" value="1"/>
</dbReference>
<proteinExistence type="inferred from homology"/>
<evidence type="ECO:0000313" key="3">
    <source>
        <dbReference type="EMBL" id="ASN63665.1"/>
    </source>
</evidence>
<dbReference type="Gene3D" id="2.30.33.40">
    <property type="entry name" value="GroES chaperonin"/>
    <property type="match status" value="1"/>
</dbReference>
<dbReference type="InterPro" id="IPR037124">
    <property type="entry name" value="Chaperonin_GroES_sf"/>
</dbReference>
<dbReference type="FunFam" id="2.30.33.40:FF:000001">
    <property type="entry name" value="10 kDa chaperonin"/>
    <property type="match status" value="1"/>
</dbReference>
<dbReference type="GO" id="GO:0051087">
    <property type="term" value="F:protein-folding chaperone binding"/>
    <property type="evidence" value="ECO:0007669"/>
    <property type="project" value="TreeGrafter"/>
</dbReference>
<name>A0A221S4I0_9VIRU</name>
<accession>A0A221S4I0</accession>
<gene>
    <name evidence="3" type="primary">groES</name>
</gene>
<protein>
    <submittedName>
        <fullName evidence="3">Co-chaperonin GroES</fullName>
    </submittedName>
</protein>
<sequence length="104" mass="11344">MKQFKPIGDRVLVQEFEVEQDKKTASGIIIPSTAAAEDIKMGKVVAVGPGLYTQNGVLIPMTVTVGDEVALPPYSQAQEVKVGDETYTLYRESELLGTFHETND</sequence>
<reference evidence="3" key="1">
    <citation type="submission" date="2016-03" db="EMBL/GenBank/DDBJ databases">
        <title>Novel chaperonins are prevalent in the virioplankton and link to viral biology and ecology.</title>
        <authorList>
            <person name="Marine R.L."/>
            <person name="Nasko D.J."/>
            <person name="Polson S.W."/>
            <person name="Wommack K.E."/>
        </authorList>
    </citation>
    <scope>NUCLEOTIDE SEQUENCE</scope>
</reference>
<comment type="similarity">
    <text evidence="1">Belongs to the GroES chaperonin family.</text>
</comment>
<dbReference type="GO" id="GO:0046872">
    <property type="term" value="F:metal ion binding"/>
    <property type="evidence" value="ECO:0007669"/>
    <property type="project" value="TreeGrafter"/>
</dbReference>
<dbReference type="PRINTS" id="PR00297">
    <property type="entry name" value="CHAPERONIN10"/>
</dbReference>
<dbReference type="Pfam" id="PF00166">
    <property type="entry name" value="Cpn10"/>
    <property type="match status" value="1"/>
</dbReference>
<dbReference type="EMBL" id="KU971071">
    <property type="protein sequence ID" value="ASN63665.1"/>
    <property type="molecule type" value="Genomic_DNA"/>
</dbReference>
<dbReference type="PANTHER" id="PTHR10772:SF0">
    <property type="entry name" value="10 KDA HEAT SHOCK PROTEIN, MITOCHONDRIAL"/>
    <property type="match status" value="1"/>
</dbReference>
<dbReference type="InterPro" id="IPR020818">
    <property type="entry name" value="Chaperonin_GroES"/>
</dbReference>
<keyword evidence="2" id="KW-0143">Chaperone</keyword>
<dbReference type="PANTHER" id="PTHR10772">
    <property type="entry name" value="10 KDA HEAT SHOCK PROTEIN"/>
    <property type="match status" value="1"/>
</dbReference>
<dbReference type="GO" id="GO:0005524">
    <property type="term" value="F:ATP binding"/>
    <property type="evidence" value="ECO:0007669"/>
    <property type="project" value="InterPro"/>
</dbReference>
<dbReference type="SUPFAM" id="SSF50129">
    <property type="entry name" value="GroES-like"/>
    <property type="match status" value="1"/>
</dbReference>
<dbReference type="GO" id="GO:0051082">
    <property type="term" value="F:unfolded protein binding"/>
    <property type="evidence" value="ECO:0007669"/>
    <property type="project" value="TreeGrafter"/>
</dbReference>
<evidence type="ECO:0000256" key="1">
    <source>
        <dbReference type="ARBA" id="ARBA00006975"/>
    </source>
</evidence>
<dbReference type="InterPro" id="IPR011032">
    <property type="entry name" value="GroES-like_sf"/>
</dbReference>
<evidence type="ECO:0000256" key="2">
    <source>
        <dbReference type="ARBA" id="ARBA00023186"/>
    </source>
</evidence>
<organism evidence="3">
    <name type="scientific">uncultured virus</name>
    <dbReference type="NCBI Taxonomy" id="340016"/>
    <lineage>
        <taxon>Viruses</taxon>
        <taxon>environmental samples</taxon>
    </lineage>
</organism>
<dbReference type="GO" id="GO:0044183">
    <property type="term" value="F:protein folding chaperone"/>
    <property type="evidence" value="ECO:0007669"/>
    <property type="project" value="InterPro"/>
</dbReference>
<dbReference type="HAMAP" id="MF_00580">
    <property type="entry name" value="CH10"/>
    <property type="match status" value="1"/>
</dbReference>